<evidence type="ECO:0000313" key="9">
    <source>
        <dbReference type="EMBL" id="OWA53318.1"/>
    </source>
</evidence>
<dbReference type="SMART" id="SM01349">
    <property type="entry name" value="TOG"/>
    <property type="match status" value="1"/>
</dbReference>
<dbReference type="PROSITE" id="PS50166">
    <property type="entry name" value="IMPORTIN_B_NT"/>
    <property type="match status" value="1"/>
</dbReference>
<dbReference type="InterPro" id="IPR040122">
    <property type="entry name" value="Importin_beta"/>
</dbReference>
<dbReference type="EMBL" id="MTYJ01000314">
    <property type="protein sequence ID" value="OWA53318.1"/>
    <property type="molecule type" value="Genomic_DNA"/>
</dbReference>
<comment type="caution">
    <text evidence="9">The sequence shown here is derived from an EMBL/GenBank/DDBJ whole genome shotgun (WGS) entry which is preliminary data.</text>
</comment>
<dbReference type="Pfam" id="PF25574">
    <property type="entry name" value="TPR_IMB1"/>
    <property type="match status" value="1"/>
</dbReference>
<dbReference type="PANTHER" id="PTHR10527">
    <property type="entry name" value="IMPORTIN BETA"/>
    <property type="match status" value="1"/>
</dbReference>
<organism evidence="9 10">
    <name type="scientific">Hypsibius exemplaris</name>
    <name type="common">Freshwater tardigrade</name>
    <dbReference type="NCBI Taxonomy" id="2072580"/>
    <lineage>
        <taxon>Eukaryota</taxon>
        <taxon>Metazoa</taxon>
        <taxon>Ecdysozoa</taxon>
        <taxon>Tardigrada</taxon>
        <taxon>Eutardigrada</taxon>
        <taxon>Parachela</taxon>
        <taxon>Hypsibioidea</taxon>
        <taxon>Hypsibiidae</taxon>
        <taxon>Hypsibius</taxon>
    </lineage>
</organism>
<comment type="subcellular location">
    <subcellularLocation>
        <location evidence="2">Cytoplasm</location>
    </subcellularLocation>
    <subcellularLocation>
        <location evidence="1">Nucleus</location>
    </subcellularLocation>
</comment>
<dbReference type="Pfam" id="PF25780">
    <property type="entry name" value="TPR_IPO5"/>
    <property type="match status" value="1"/>
</dbReference>
<evidence type="ECO:0000256" key="6">
    <source>
        <dbReference type="ARBA" id="ARBA00022927"/>
    </source>
</evidence>
<gene>
    <name evidence="9" type="ORF">BV898_17753</name>
</gene>
<dbReference type="InterPro" id="IPR034085">
    <property type="entry name" value="TOG"/>
</dbReference>
<dbReference type="GO" id="GO:0005737">
    <property type="term" value="C:cytoplasm"/>
    <property type="evidence" value="ECO:0007669"/>
    <property type="project" value="UniProtKB-SubCell"/>
</dbReference>
<protein>
    <submittedName>
        <fullName evidence="9">Importin-5</fullName>
    </submittedName>
</protein>
<dbReference type="OrthoDB" id="543373at2759"/>
<dbReference type="GO" id="GO:0006606">
    <property type="term" value="P:protein import into nucleus"/>
    <property type="evidence" value="ECO:0007669"/>
    <property type="project" value="InterPro"/>
</dbReference>
<feature type="domain" description="Importin N-terminal" evidence="8">
    <location>
        <begin position="24"/>
        <end position="98"/>
    </location>
</feature>
<evidence type="ECO:0000256" key="4">
    <source>
        <dbReference type="ARBA" id="ARBA00022490"/>
    </source>
</evidence>
<dbReference type="SUPFAM" id="SSF48371">
    <property type="entry name" value="ARM repeat"/>
    <property type="match status" value="2"/>
</dbReference>
<sequence>MDLATFSQLLERLKGTDNDIRKEAETVFNQLDAEVRAVNLLTIIGSARPAHPNEVEIAILAAVLLRRLITSDFKTFYNKFTPDNQKLFRNQLLHLLTTDISREPTLKKKICDAVSEVTRHIYGLEEDDVAGLSWKELVEFVSNSLSGQEKHLKQCSLMILGDYPGLFGDEGRKKIIQLKNLIVAATNDDTFEIRQLAVTTLTQFIIENAAEEDEKRFIRNFQDCMQNIYRVAAESVKQGDADVLKNVIELVEECPKLFRQDIHAVFDFGTSTLQDTTLAEDVRQLAMELLVTLCESAPQIVRKQAESKIPAFVTAMLGLMTELEEDEEWLSADENKTEEEDSNSYVAESSIDRVACALGGKIMLRPLLSTCHQMLTHNDWRYRHAALMAISATGEGLTKSMEKHLDEIVKVLQSSMNDPHPRVRYAACNCFGQLSTDFAPGFQKKYKSVVIETLLGAVTKDPEPRVQSHAVAAMINFTEECDLKILSKFLDPILNVLYGALETKFKEFQVSGKKLVLENIITEIASLADKIEDKFAPYYEKFMPYLKFIAQNINQKEYRLLRGKAIECISLIGMCVPRERFFQDADEVMQMLLKTQTGEEEVAADDVSYSYYINAWGRICRILGKEFAKYLPVVMPPVMRAAEQKAEISVIDEDDVEAQEQDGDWTFMNLTGDKQNVGIKTAGLDEKADALDILRTYAQELKEEFVPYVEPVMKLMVETLGFFVHEGCRQNAAGAIPRLLEVAKTRGHPYLLEMWRFVYPKLMQSLSDEPDPDTLGDKLGCLAESVVVVGTDALTVQDIEEIFKALETDLEEYFTRAGERMKARNDDDYDEEMQENLDGDAKSDYYLVSRVSDVVHHLFKVYGAALCSRFETFLATLMKLTHAGRPFQELQWAICTFDSMLQYAGEKSATYKELFVPIFKAGLQHAEGPVRQASAFGWGLMAQHAGDALIAECMEAAPVLLDLINKADSRSEDNEGPTENCISAIVRFLKYRPKILENCGVKDAVMLHFLGWLPVYIDPDETPIVYEYFAELIEANNAAVVGQNYSNLPRIIAVIAEAVEKDALEEDEEGGQANAVFNRLIAIVRHVQQDQALFQTIVTSLSHDTQEALAKALNDPPRKVAAPLH</sequence>
<evidence type="ECO:0000256" key="3">
    <source>
        <dbReference type="ARBA" id="ARBA00022448"/>
    </source>
</evidence>
<keyword evidence="5" id="KW-0677">Repeat</keyword>
<proteinExistence type="predicted"/>
<dbReference type="GO" id="GO:0000226">
    <property type="term" value="P:microtubule cytoskeleton organization"/>
    <property type="evidence" value="ECO:0007669"/>
    <property type="project" value="UniProtKB-ARBA"/>
</dbReference>
<evidence type="ECO:0000256" key="5">
    <source>
        <dbReference type="ARBA" id="ARBA00022737"/>
    </source>
</evidence>
<dbReference type="InterPro" id="IPR011989">
    <property type="entry name" value="ARM-like"/>
</dbReference>
<evidence type="ECO:0000256" key="1">
    <source>
        <dbReference type="ARBA" id="ARBA00004123"/>
    </source>
</evidence>
<reference evidence="10" key="1">
    <citation type="submission" date="2017-01" db="EMBL/GenBank/DDBJ databases">
        <title>Comparative genomics of anhydrobiosis in the tardigrade Hypsibius dujardini.</title>
        <authorList>
            <person name="Yoshida Y."/>
            <person name="Koutsovoulos G."/>
            <person name="Laetsch D."/>
            <person name="Stevens L."/>
            <person name="Kumar S."/>
            <person name="Horikawa D."/>
            <person name="Ishino K."/>
            <person name="Komine S."/>
            <person name="Tomita M."/>
            <person name="Blaxter M."/>
            <person name="Arakawa K."/>
        </authorList>
    </citation>
    <scope>NUCLEOTIDE SEQUENCE [LARGE SCALE GENOMIC DNA]</scope>
    <source>
        <strain evidence="10">Z151</strain>
    </source>
</reference>
<accession>A0A9X6NIH5</accession>
<dbReference type="Proteomes" id="UP000192578">
    <property type="component" value="Unassembled WGS sequence"/>
</dbReference>
<dbReference type="Gene3D" id="1.25.10.10">
    <property type="entry name" value="Leucine-rich Repeat Variant"/>
    <property type="match status" value="1"/>
</dbReference>
<evidence type="ECO:0000259" key="8">
    <source>
        <dbReference type="PROSITE" id="PS50166"/>
    </source>
</evidence>
<dbReference type="Pfam" id="PF18808">
    <property type="entry name" value="Importin_rep_4"/>
    <property type="match status" value="1"/>
</dbReference>
<keyword evidence="10" id="KW-1185">Reference proteome</keyword>
<name>A0A9X6NIH5_HYPEX</name>
<dbReference type="GO" id="GO:0031267">
    <property type="term" value="F:small GTPase binding"/>
    <property type="evidence" value="ECO:0007669"/>
    <property type="project" value="InterPro"/>
</dbReference>
<dbReference type="InterPro" id="IPR016024">
    <property type="entry name" value="ARM-type_fold"/>
</dbReference>
<dbReference type="Pfam" id="PF13513">
    <property type="entry name" value="HEAT_EZ"/>
    <property type="match status" value="1"/>
</dbReference>
<evidence type="ECO:0000256" key="7">
    <source>
        <dbReference type="ARBA" id="ARBA00023242"/>
    </source>
</evidence>
<evidence type="ECO:0000313" key="10">
    <source>
        <dbReference type="Proteomes" id="UP000192578"/>
    </source>
</evidence>
<dbReference type="InterPro" id="IPR058584">
    <property type="entry name" value="IMB1_TNPO1-like_TPR"/>
</dbReference>
<dbReference type="InterPro" id="IPR057672">
    <property type="entry name" value="TPR_IPO4/5"/>
</dbReference>
<dbReference type="InterPro" id="IPR041653">
    <property type="entry name" value="Importin_rep_4"/>
</dbReference>
<keyword evidence="7" id="KW-0539">Nucleus</keyword>
<keyword evidence="3" id="KW-0813">Transport</keyword>
<dbReference type="Pfam" id="PF18829">
    <property type="entry name" value="Importin_rep_6"/>
    <property type="match status" value="1"/>
</dbReference>
<dbReference type="AlphaFoldDB" id="A0A9X6NIH5"/>
<keyword evidence="6" id="KW-0653">Protein transport</keyword>
<evidence type="ECO:0000256" key="2">
    <source>
        <dbReference type="ARBA" id="ARBA00004496"/>
    </source>
</evidence>
<dbReference type="InterPro" id="IPR001494">
    <property type="entry name" value="Importin-beta_N"/>
</dbReference>
<dbReference type="InterPro" id="IPR041389">
    <property type="entry name" value="Importin_rep_6"/>
</dbReference>
<keyword evidence="4" id="KW-0963">Cytoplasm</keyword>
<dbReference type="GO" id="GO:0005634">
    <property type="term" value="C:nucleus"/>
    <property type="evidence" value="ECO:0007669"/>
    <property type="project" value="UniProtKB-SubCell"/>
</dbReference>